<reference evidence="2 3" key="1">
    <citation type="submission" date="2018-06" db="EMBL/GenBank/DDBJ databases">
        <title>Spirosoma sp. HMF3257 Genome sequencing and assembly.</title>
        <authorList>
            <person name="Kang H."/>
            <person name="Cha I."/>
            <person name="Kim H."/>
            <person name="Kang J."/>
            <person name="Joh K."/>
        </authorList>
    </citation>
    <scope>NUCLEOTIDE SEQUENCE [LARGE SCALE GENOMIC DNA]</scope>
    <source>
        <strain evidence="2 3">HMF3257</strain>
    </source>
</reference>
<protein>
    <recommendedName>
        <fullName evidence="1">HTH LytTR-type domain-containing protein</fullName>
    </recommendedName>
</protein>
<dbReference type="Proteomes" id="UP000249016">
    <property type="component" value="Unassembled WGS sequence"/>
</dbReference>
<dbReference type="GO" id="GO:0003677">
    <property type="term" value="F:DNA binding"/>
    <property type="evidence" value="ECO:0007669"/>
    <property type="project" value="InterPro"/>
</dbReference>
<name>A0A327NGJ4_9BACT</name>
<sequence length="83" mass="9582">MKRRLTGQHGSNDFDRQSVLYLRGDVNYSRVHLQTGQILVSSRTLKWYADRWPDFVRVHKGALVNPAYAGQVKLTSSQRSLSY</sequence>
<dbReference type="RefSeq" id="WP_111350814.1">
    <property type="nucleotide sequence ID" value="NZ_QLII01000002.1"/>
</dbReference>
<dbReference type="Gene3D" id="2.40.50.1020">
    <property type="entry name" value="LytTr DNA-binding domain"/>
    <property type="match status" value="1"/>
</dbReference>
<dbReference type="EMBL" id="QLII01000002">
    <property type="protein sequence ID" value="RAI73066.1"/>
    <property type="molecule type" value="Genomic_DNA"/>
</dbReference>
<evidence type="ECO:0000259" key="1">
    <source>
        <dbReference type="Pfam" id="PF04397"/>
    </source>
</evidence>
<comment type="caution">
    <text evidence="2">The sequence shown here is derived from an EMBL/GenBank/DDBJ whole genome shotgun (WGS) entry which is preliminary data.</text>
</comment>
<gene>
    <name evidence="2" type="ORF">HMF3257_37315</name>
</gene>
<evidence type="ECO:0000313" key="3">
    <source>
        <dbReference type="Proteomes" id="UP000249016"/>
    </source>
</evidence>
<proteinExistence type="predicted"/>
<dbReference type="InterPro" id="IPR007492">
    <property type="entry name" value="LytTR_DNA-bd_dom"/>
</dbReference>
<dbReference type="Pfam" id="PF04397">
    <property type="entry name" value="LytTR"/>
    <property type="match status" value="1"/>
</dbReference>
<feature type="domain" description="HTH LytTR-type" evidence="1">
    <location>
        <begin position="17"/>
        <end position="77"/>
    </location>
</feature>
<keyword evidence="3" id="KW-1185">Reference proteome</keyword>
<evidence type="ECO:0000313" key="2">
    <source>
        <dbReference type="EMBL" id="RAI73066.1"/>
    </source>
</evidence>
<dbReference type="OrthoDB" id="965129at2"/>
<accession>A0A327NGJ4</accession>
<dbReference type="AlphaFoldDB" id="A0A327NGJ4"/>
<organism evidence="2 3">
    <name type="scientific">Spirosoma telluris</name>
    <dbReference type="NCBI Taxonomy" id="2183553"/>
    <lineage>
        <taxon>Bacteria</taxon>
        <taxon>Pseudomonadati</taxon>
        <taxon>Bacteroidota</taxon>
        <taxon>Cytophagia</taxon>
        <taxon>Cytophagales</taxon>
        <taxon>Cytophagaceae</taxon>
        <taxon>Spirosoma</taxon>
    </lineage>
</organism>